<dbReference type="EMBL" id="JBHLSV010000005">
    <property type="protein sequence ID" value="MFC0673366.1"/>
    <property type="molecule type" value="Genomic_DNA"/>
</dbReference>
<accession>A0ABV6R9B0</accession>
<proteinExistence type="predicted"/>
<keyword evidence="2" id="KW-0472">Membrane</keyword>
<gene>
    <name evidence="3" type="ORF">ACFFF6_05280</name>
</gene>
<dbReference type="Proteomes" id="UP001589793">
    <property type="component" value="Unassembled WGS sequence"/>
</dbReference>
<keyword evidence="2" id="KW-0812">Transmembrane</keyword>
<feature type="transmembrane region" description="Helical" evidence="2">
    <location>
        <begin position="34"/>
        <end position="55"/>
    </location>
</feature>
<comment type="caution">
    <text evidence="3">The sequence shown here is derived from an EMBL/GenBank/DDBJ whole genome shotgun (WGS) entry which is preliminary data.</text>
</comment>
<dbReference type="RefSeq" id="WP_376978882.1">
    <property type="nucleotide sequence ID" value="NZ_JBHLSV010000005.1"/>
</dbReference>
<evidence type="ECO:0000313" key="4">
    <source>
        <dbReference type="Proteomes" id="UP001589793"/>
    </source>
</evidence>
<evidence type="ECO:0000256" key="2">
    <source>
        <dbReference type="SAM" id="Phobius"/>
    </source>
</evidence>
<organism evidence="3 4">
    <name type="scientific">Brachybacterium hainanense</name>
    <dbReference type="NCBI Taxonomy" id="1541174"/>
    <lineage>
        <taxon>Bacteria</taxon>
        <taxon>Bacillati</taxon>
        <taxon>Actinomycetota</taxon>
        <taxon>Actinomycetes</taxon>
        <taxon>Micrococcales</taxon>
        <taxon>Dermabacteraceae</taxon>
        <taxon>Brachybacterium</taxon>
    </lineage>
</organism>
<evidence type="ECO:0000256" key="1">
    <source>
        <dbReference type="SAM" id="MobiDB-lite"/>
    </source>
</evidence>
<reference evidence="3 4" key="1">
    <citation type="submission" date="2024-09" db="EMBL/GenBank/DDBJ databases">
        <authorList>
            <person name="Sun Q."/>
            <person name="Mori K."/>
        </authorList>
    </citation>
    <scope>NUCLEOTIDE SEQUENCE [LARGE SCALE GENOMIC DNA]</scope>
    <source>
        <strain evidence="3 4">CICC 10874</strain>
    </source>
</reference>
<protein>
    <submittedName>
        <fullName evidence="3">Uncharacterized protein</fullName>
    </submittedName>
</protein>
<feature type="region of interest" description="Disordered" evidence="1">
    <location>
        <begin position="1"/>
        <end position="23"/>
    </location>
</feature>
<sequence length="101" mass="10140">MTEHPPIPATPPEPATAPDPALPPRVQGPLFSTILWGLVLLVFAAAVLASLLPGLSWDPAVLAIGALVALGLLLLLAGLAAALRRDPGPGTKAPGDGPDHP</sequence>
<keyword evidence="4" id="KW-1185">Reference proteome</keyword>
<name>A0ABV6R9B0_9MICO</name>
<keyword evidence="2" id="KW-1133">Transmembrane helix</keyword>
<evidence type="ECO:0000313" key="3">
    <source>
        <dbReference type="EMBL" id="MFC0673366.1"/>
    </source>
</evidence>
<feature type="transmembrane region" description="Helical" evidence="2">
    <location>
        <begin position="61"/>
        <end position="83"/>
    </location>
</feature>